<evidence type="ECO:0000313" key="2">
    <source>
        <dbReference type="EMBL" id="GIG39970.1"/>
    </source>
</evidence>
<dbReference type="Pfam" id="PF12730">
    <property type="entry name" value="ABC2_membrane_4"/>
    <property type="match status" value="1"/>
</dbReference>
<name>A0ABQ4DKV5_9CELL</name>
<feature type="transmembrane region" description="Helical" evidence="1">
    <location>
        <begin position="144"/>
        <end position="168"/>
    </location>
</feature>
<evidence type="ECO:0000256" key="1">
    <source>
        <dbReference type="SAM" id="Phobius"/>
    </source>
</evidence>
<proteinExistence type="predicted"/>
<feature type="transmembrane region" description="Helical" evidence="1">
    <location>
        <begin position="175"/>
        <end position="197"/>
    </location>
</feature>
<feature type="transmembrane region" description="Helical" evidence="1">
    <location>
        <begin position="103"/>
        <end position="124"/>
    </location>
</feature>
<keyword evidence="1" id="KW-1133">Transmembrane helix</keyword>
<dbReference type="Proteomes" id="UP000614741">
    <property type="component" value="Unassembled WGS sequence"/>
</dbReference>
<keyword evidence="3" id="KW-1185">Reference proteome</keyword>
<dbReference type="RefSeq" id="WP_203673294.1">
    <property type="nucleotide sequence ID" value="NZ_BONP01000008.1"/>
</dbReference>
<dbReference type="EMBL" id="BONP01000008">
    <property type="protein sequence ID" value="GIG39970.1"/>
    <property type="molecule type" value="Genomic_DNA"/>
</dbReference>
<feature type="transmembrane region" description="Helical" evidence="1">
    <location>
        <begin position="18"/>
        <end position="41"/>
    </location>
</feature>
<protein>
    <recommendedName>
        <fullName evidence="4">ABC transporter permease</fullName>
    </recommendedName>
</protein>
<evidence type="ECO:0008006" key="4">
    <source>
        <dbReference type="Google" id="ProtNLM"/>
    </source>
</evidence>
<reference evidence="2 3" key="1">
    <citation type="submission" date="2021-01" db="EMBL/GenBank/DDBJ databases">
        <title>Whole genome shotgun sequence of Cellulomonas phragmiteti NBRC 110785.</title>
        <authorList>
            <person name="Komaki H."/>
            <person name="Tamura T."/>
        </authorList>
    </citation>
    <scope>NUCLEOTIDE SEQUENCE [LARGE SCALE GENOMIC DNA]</scope>
    <source>
        <strain evidence="2 3">NBRC 110785</strain>
    </source>
</reference>
<comment type="caution">
    <text evidence="2">The sequence shown here is derived from an EMBL/GenBank/DDBJ whole genome shotgun (WGS) entry which is preliminary data.</text>
</comment>
<feature type="transmembrane region" description="Helical" evidence="1">
    <location>
        <begin position="61"/>
        <end position="82"/>
    </location>
</feature>
<keyword evidence="1" id="KW-0812">Transmembrane</keyword>
<feature type="transmembrane region" description="Helical" evidence="1">
    <location>
        <begin position="225"/>
        <end position="246"/>
    </location>
</feature>
<gene>
    <name evidence="2" type="ORF">Cph01nite_17320</name>
</gene>
<keyword evidence="1" id="KW-0472">Membrane</keyword>
<accession>A0ABQ4DKV5</accession>
<organism evidence="2 3">
    <name type="scientific">Cellulomonas phragmiteti</name>
    <dbReference type="NCBI Taxonomy" id="478780"/>
    <lineage>
        <taxon>Bacteria</taxon>
        <taxon>Bacillati</taxon>
        <taxon>Actinomycetota</taxon>
        <taxon>Actinomycetes</taxon>
        <taxon>Micrococcales</taxon>
        <taxon>Cellulomonadaceae</taxon>
        <taxon>Cellulomonas</taxon>
    </lineage>
</organism>
<sequence length="251" mass="25226">MNLLASEWIKTRSVLSTWIIAIAAVVVTVMVSVLGISGLMADWQADLPADFDPTGNSFKGILVGQILVATLGAQAITSEFATGQIITSLTIAPKRGALLAAKLAIAALVALATAVVIVGCSFAASQVALAAAGLPTASLADPGTIRATLCAVAYLVLTAVLGLAFGTITRSSSGALAIIVTVGLLVPALAPGMPGILGDVAGTYWPTTAGQTSYTITGAGPFPPLLGLGIMAVFTLWMALAAHLTLKTRDA</sequence>
<evidence type="ECO:0000313" key="3">
    <source>
        <dbReference type="Proteomes" id="UP000614741"/>
    </source>
</evidence>